<reference evidence="1 4" key="1">
    <citation type="journal article" date="2012" name="J. Bacteriol.">
        <title>Draft Genome Sequence of Turicella otitidis ATCC 51513, Isolated from Middle Ear Fluid from a Child with Otitis Media.</title>
        <authorList>
            <person name="Brinkrolf K."/>
            <person name="Schneider J."/>
            <person name="Knecht M."/>
            <person name="Ruckert C."/>
            <person name="Tauch A."/>
        </authorList>
    </citation>
    <scope>NUCLEOTIDE SEQUENCE [LARGE SCALE GENOMIC DNA]</scope>
    <source>
        <strain evidence="1 4">ATCC 51513</strain>
    </source>
</reference>
<comment type="caution">
    <text evidence="1">The sequence shown here is derived from an EMBL/GenBank/DDBJ whole genome shotgun (WGS) entry which is preliminary data.</text>
</comment>
<organism evidence="1 4">
    <name type="scientific">Corynebacterium otitidis ATCC 51513</name>
    <dbReference type="NCBI Taxonomy" id="883169"/>
    <lineage>
        <taxon>Bacteria</taxon>
        <taxon>Bacillati</taxon>
        <taxon>Actinomycetota</taxon>
        <taxon>Actinomycetes</taxon>
        <taxon>Mycobacteriales</taxon>
        <taxon>Corynebacteriaceae</taxon>
        <taxon>Corynebacterium</taxon>
    </lineage>
</organism>
<dbReference type="RefSeq" id="WP_004600444.1">
    <property type="nucleotide sequence ID" value="NZ_HF541865.1"/>
</dbReference>
<evidence type="ECO:0000313" key="3">
    <source>
        <dbReference type="Proteomes" id="UP000006078"/>
    </source>
</evidence>
<dbReference type="EMBL" id="AHAE01000031">
    <property type="protein sequence ID" value="EJZ82491.1"/>
    <property type="molecule type" value="Genomic_DNA"/>
</dbReference>
<evidence type="ECO:0000313" key="2">
    <source>
        <dbReference type="EMBL" id="EJZ82491.1"/>
    </source>
</evidence>
<dbReference type="Proteomes" id="UP000006078">
    <property type="component" value="Unassembled WGS sequence"/>
</dbReference>
<evidence type="ECO:0000313" key="1">
    <source>
        <dbReference type="EMBL" id="CCI82788.1"/>
    </source>
</evidence>
<protein>
    <submittedName>
        <fullName evidence="1">Uncharacterized protein</fullName>
    </submittedName>
</protein>
<evidence type="ECO:0000313" key="4">
    <source>
        <dbReference type="Proteomes" id="UP000011016"/>
    </source>
</evidence>
<name>I7IWC4_9CORY</name>
<dbReference type="AlphaFoldDB" id="I7IWC4"/>
<proteinExistence type="predicted"/>
<reference evidence="2 3" key="2">
    <citation type="submission" date="2012-08" db="EMBL/GenBank/DDBJ databases">
        <title>The Genome Sequence of Turicella otitidis ATCC 51513.</title>
        <authorList>
            <consortium name="The Broad Institute Genome Sequencing Platform"/>
            <person name="Earl A."/>
            <person name="Ward D."/>
            <person name="Feldgarden M."/>
            <person name="Gevers D."/>
            <person name="Huys G."/>
            <person name="Walker B."/>
            <person name="Young S.K."/>
            <person name="Zeng Q."/>
            <person name="Gargeya S."/>
            <person name="Fitzgerald M."/>
            <person name="Haas B."/>
            <person name="Abouelleil A."/>
            <person name="Alvarado L."/>
            <person name="Arachchi H.M."/>
            <person name="Berlin A.M."/>
            <person name="Chapman S.B."/>
            <person name="Goldberg J."/>
            <person name="Griggs A."/>
            <person name="Gujja S."/>
            <person name="Hansen M."/>
            <person name="Howarth C."/>
            <person name="Imamovic A."/>
            <person name="Larimer J."/>
            <person name="McCowen C."/>
            <person name="Montmayeur A."/>
            <person name="Murphy C."/>
            <person name="Neiman D."/>
            <person name="Pearson M."/>
            <person name="Priest M."/>
            <person name="Roberts A."/>
            <person name="Saif S."/>
            <person name="Shea T."/>
            <person name="Sisk P."/>
            <person name="Sykes S."/>
            <person name="Wortman J."/>
            <person name="Nusbaum C."/>
            <person name="Birren B."/>
        </authorList>
    </citation>
    <scope>NUCLEOTIDE SEQUENCE [LARGE SCALE GENOMIC DNA]</scope>
    <source>
        <strain evidence="2 3">ATCC 51513</strain>
    </source>
</reference>
<gene>
    <name evidence="1" type="ORF">BN46_0030</name>
    <name evidence="2" type="ORF">HMPREF9719_00554</name>
</gene>
<dbReference type="EMBL" id="CAJZ01000001">
    <property type="protein sequence ID" value="CCI82788.1"/>
    <property type="molecule type" value="Genomic_DNA"/>
</dbReference>
<sequence length="55" mass="5908">MRIPEALTFDATDVFALTLVIECGMRVSPALVGAALGAFAISRGARAFLQIRDQR</sequence>
<keyword evidence="3" id="KW-1185">Reference proteome</keyword>
<dbReference type="HOGENOM" id="CLU_3031153_0_0_11"/>
<accession>I7IWC4</accession>
<dbReference type="Proteomes" id="UP000011016">
    <property type="component" value="Unassembled WGS sequence"/>
</dbReference>